<gene>
    <name evidence="2" type="ORF">UW52_C0015G0009</name>
</gene>
<reference evidence="2 3" key="1">
    <citation type="journal article" date="2015" name="Nature">
        <title>rRNA introns, odd ribosomes, and small enigmatic genomes across a large radiation of phyla.</title>
        <authorList>
            <person name="Brown C.T."/>
            <person name="Hug L.A."/>
            <person name="Thomas B.C."/>
            <person name="Sharon I."/>
            <person name="Castelle C.J."/>
            <person name="Singh A."/>
            <person name="Wilkins M.J."/>
            <person name="Williams K.H."/>
            <person name="Banfield J.F."/>
        </authorList>
    </citation>
    <scope>NUCLEOTIDE SEQUENCE [LARGE SCALE GENOMIC DNA]</scope>
</reference>
<dbReference type="AlphaFoldDB" id="A0A0G1LM20"/>
<protein>
    <submittedName>
        <fullName evidence="2">Uncharacterized protein</fullName>
    </submittedName>
</protein>
<evidence type="ECO:0000313" key="3">
    <source>
        <dbReference type="Proteomes" id="UP000034521"/>
    </source>
</evidence>
<dbReference type="EMBL" id="LCIQ01000015">
    <property type="protein sequence ID" value="KKT60909.1"/>
    <property type="molecule type" value="Genomic_DNA"/>
</dbReference>
<name>A0A0G1LM20_9BACT</name>
<comment type="caution">
    <text evidence="2">The sequence shown here is derived from an EMBL/GenBank/DDBJ whole genome shotgun (WGS) entry which is preliminary data.</text>
</comment>
<organism evidence="2 3">
    <name type="scientific">Candidatus Gottesmanbacteria bacterium GW2011_GWA1_44_24b</name>
    <dbReference type="NCBI Taxonomy" id="1618437"/>
    <lineage>
        <taxon>Bacteria</taxon>
        <taxon>Candidatus Gottesmaniibacteriota</taxon>
    </lineage>
</organism>
<evidence type="ECO:0000256" key="1">
    <source>
        <dbReference type="SAM" id="Phobius"/>
    </source>
</evidence>
<feature type="transmembrane region" description="Helical" evidence="1">
    <location>
        <begin position="33"/>
        <end position="50"/>
    </location>
</feature>
<keyword evidence="1" id="KW-0812">Transmembrane</keyword>
<keyword evidence="1" id="KW-0472">Membrane</keyword>
<proteinExistence type="predicted"/>
<evidence type="ECO:0000313" key="2">
    <source>
        <dbReference type="EMBL" id="KKT60909.1"/>
    </source>
</evidence>
<keyword evidence="1" id="KW-1133">Transmembrane helix</keyword>
<dbReference type="Proteomes" id="UP000034521">
    <property type="component" value="Unassembled WGS sequence"/>
</dbReference>
<accession>A0A0G1LM20</accession>
<sequence length="205" mass="22456">MRIGVYLYHPAGVIERSIFSGFHLYYNTYMKRRLLISGAILIFCLGFIIGKHSEITQIIAKELGSATPTPTLTPIPTVTPTVIQSYQFSVLPTAGGGPRNDIVEVQHISASKSVAQVGDDIGFSVTIKNQASSKKLVKQLCFNSTAGNFGCTMDFNLYPGQSFNFNNSGRFTSGGAKTVWITWTQDGQNFYRPVDGRTVTVTIQN</sequence>